<dbReference type="EMBL" id="BRXX01000406">
    <property type="protein sequence ID" value="GMI09837.1"/>
    <property type="molecule type" value="Genomic_DNA"/>
</dbReference>
<evidence type="ECO:0008006" key="4">
    <source>
        <dbReference type="Google" id="ProtNLM"/>
    </source>
</evidence>
<feature type="transmembrane region" description="Helical" evidence="1">
    <location>
        <begin position="43"/>
        <end position="69"/>
    </location>
</feature>
<accession>A0A9W7FCW1</accession>
<feature type="transmembrane region" description="Helical" evidence="1">
    <location>
        <begin position="81"/>
        <end position="101"/>
    </location>
</feature>
<reference evidence="3" key="1">
    <citation type="journal article" date="2023" name="Commun. Biol.">
        <title>Genome analysis of Parmales, the sister group of diatoms, reveals the evolutionary specialization of diatoms from phago-mixotrophs to photoautotrophs.</title>
        <authorList>
            <person name="Ban H."/>
            <person name="Sato S."/>
            <person name="Yoshikawa S."/>
            <person name="Yamada K."/>
            <person name="Nakamura Y."/>
            <person name="Ichinomiya M."/>
            <person name="Sato N."/>
            <person name="Blanc-Mathieu R."/>
            <person name="Endo H."/>
            <person name="Kuwata A."/>
            <person name="Ogata H."/>
        </authorList>
    </citation>
    <scope>NUCLEOTIDE SEQUENCE [LARGE SCALE GENOMIC DNA]</scope>
    <source>
        <strain evidence="3">NIES 3699</strain>
    </source>
</reference>
<dbReference type="Proteomes" id="UP001165160">
    <property type="component" value="Unassembled WGS sequence"/>
</dbReference>
<proteinExistence type="predicted"/>
<comment type="caution">
    <text evidence="2">The sequence shown here is derived from an EMBL/GenBank/DDBJ whole genome shotgun (WGS) entry which is preliminary data.</text>
</comment>
<sequence>MLICEDIQAFNWARAADYGGKVSTLSCFLTGVLSLFMGMNVGIGLYTVFIGFLLASIELPFIYVCIPACSKFRSVATESVFLTNGFLRMGVYVLLSILMFTHKTLNIMTGIFIVLTALFYLVGWAVGKYEEQEQAKGTSYNPVPGERVPITGAGFQQPAAAAANPPAQQSSSYNF</sequence>
<dbReference type="GO" id="GO:0016020">
    <property type="term" value="C:membrane"/>
    <property type="evidence" value="ECO:0007669"/>
    <property type="project" value="InterPro"/>
</dbReference>
<name>A0A9W7FCW1_9STRA</name>
<evidence type="ECO:0000313" key="3">
    <source>
        <dbReference type="Proteomes" id="UP001165160"/>
    </source>
</evidence>
<keyword evidence="1" id="KW-0472">Membrane</keyword>
<dbReference type="InterPro" id="IPR019365">
    <property type="entry name" value="TVP18/Ca-channel_flower"/>
</dbReference>
<dbReference type="AlphaFoldDB" id="A0A9W7FCW1"/>
<gene>
    <name evidence="2" type="ORF">TrVE_jg7412</name>
</gene>
<evidence type="ECO:0000256" key="1">
    <source>
        <dbReference type="SAM" id="Phobius"/>
    </source>
</evidence>
<evidence type="ECO:0000313" key="2">
    <source>
        <dbReference type="EMBL" id="GMI09837.1"/>
    </source>
</evidence>
<feature type="transmembrane region" description="Helical" evidence="1">
    <location>
        <begin position="107"/>
        <end position="126"/>
    </location>
</feature>
<keyword evidence="1" id="KW-1133">Transmembrane helix</keyword>
<protein>
    <recommendedName>
        <fullName evidence="4">Golgi apparatus membrane protein TVP18</fullName>
    </recommendedName>
</protein>
<keyword evidence="3" id="KW-1185">Reference proteome</keyword>
<organism evidence="2 3">
    <name type="scientific">Triparma verrucosa</name>
    <dbReference type="NCBI Taxonomy" id="1606542"/>
    <lineage>
        <taxon>Eukaryota</taxon>
        <taxon>Sar</taxon>
        <taxon>Stramenopiles</taxon>
        <taxon>Ochrophyta</taxon>
        <taxon>Bolidophyceae</taxon>
        <taxon>Parmales</taxon>
        <taxon>Triparmaceae</taxon>
        <taxon>Triparma</taxon>
    </lineage>
</organism>
<keyword evidence="1" id="KW-0812">Transmembrane</keyword>
<dbReference type="Pfam" id="PF10233">
    <property type="entry name" value="Cg6151-P"/>
    <property type="match status" value="1"/>
</dbReference>